<feature type="domain" description="DNA translocase FtsK 4TM region" evidence="8">
    <location>
        <begin position="19"/>
        <end position="193"/>
    </location>
</feature>
<feature type="transmembrane region" description="Helical" evidence="7">
    <location>
        <begin position="133"/>
        <end position="152"/>
    </location>
</feature>
<keyword evidence="10" id="KW-1185">Reference proteome</keyword>
<evidence type="ECO:0000313" key="9">
    <source>
        <dbReference type="EMBL" id="MBB1125327.1"/>
    </source>
</evidence>
<reference evidence="9 10" key="1">
    <citation type="journal article" date="2020" name="Arch. Microbiol.">
        <title>The genome sequence of the giant phototrophic gammaproteobacterium Thiospirillum jenense gives insight into its physiological properties and phylogenetic relationships.</title>
        <authorList>
            <person name="Imhoff J.F."/>
            <person name="Meyer T.E."/>
            <person name="Kyndt J.A."/>
        </authorList>
    </citation>
    <scope>NUCLEOTIDE SEQUENCE [LARGE SCALE GENOMIC DNA]</scope>
    <source>
        <strain evidence="9 10">DSM 216</strain>
    </source>
</reference>
<keyword evidence="4 7" id="KW-1133">Transmembrane helix</keyword>
<proteinExistence type="predicted"/>
<evidence type="ECO:0000256" key="1">
    <source>
        <dbReference type="ARBA" id="ARBA00004651"/>
    </source>
</evidence>
<dbReference type="EMBL" id="JABVCQ010000006">
    <property type="protein sequence ID" value="MBB1125327.1"/>
    <property type="molecule type" value="Genomic_DNA"/>
</dbReference>
<evidence type="ECO:0000256" key="3">
    <source>
        <dbReference type="ARBA" id="ARBA00022692"/>
    </source>
</evidence>
<feature type="transmembrane region" description="Helical" evidence="7">
    <location>
        <begin position="72"/>
        <end position="95"/>
    </location>
</feature>
<dbReference type="Pfam" id="PF13491">
    <property type="entry name" value="FtsK_4TM"/>
    <property type="match status" value="1"/>
</dbReference>
<name>A0A839HDS4_9GAMM</name>
<dbReference type="Proteomes" id="UP000548632">
    <property type="component" value="Unassembled WGS sequence"/>
</dbReference>
<dbReference type="InterPro" id="IPR025199">
    <property type="entry name" value="FtsK_4TM"/>
</dbReference>
<dbReference type="RefSeq" id="WP_182582578.1">
    <property type="nucleotide sequence ID" value="NZ_JABVCQ010000006.1"/>
</dbReference>
<sequence length="302" mass="32528">MSQAIRAGYRTFNDHVEHTVRNTALWLLIGAAVYLLLALVSYTPNDPGWSHVGSDATIANIGGRVGAWSADIMLFLFGICAYLFPVMMIWSAILIFQSTADNKTTPLWMLLRWLGFLLGMLALTAFASRQFSTALPATLLLPNGIGGGLGLLGSDIAAQFFNHTGADLSLLGLLIAAASLLTGNSPMTLIDGIGAITIAVIRALLFLPPPRQPISTVYEQPHLLATSPSVVPMKPTVIDSSTPAIKSRTSLSPPRRRTEPTLPSTHHILHHTLIDKDATDTPMLVGQKKHVKNMHSVLRSSL</sequence>
<evidence type="ECO:0000313" key="10">
    <source>
        <dbReference type="Proteomes" id="UP000548632"/>
    </source>
</evidence>
<evidence type="ECO:0000256" key="4">
    <source>
        <dbReference type="ARBA" id="ARBA00022989"/>
    </source>
</evidence>
<dbReference type="GO" id="GO:0005886">
    <property type="term" value="C:plasma membrane"/>
    <property type="evidence" value="ECO:0007669"/>
    <property type="project" value="UniProtKB-SubCell"/>
</dbReference>
<feature type="transmembrane region" description="Helical" evidence="7">
    <location>
        <begin position="187"/>
        <end position="207"/>
    </location>
</feature>
<dbReference type="AlphaFoldDB" id="A0A839HDS4"/>
<feature type="transmembrane region" description="Helical" evidence="7">
    <location>
        <begin position="107"/>
        <end position="127"/>
    </location>
</feature>
<evidence type="ECO:0000256" key="5">
    <source>
        <dbReference type="ARBA" id="ARBA00023136"/>
    </source>
</evidence>
<comment type="caution">
    <text evidence="9">The sequence shown here is derived from an EMBL/GenBank/DDBJ whole genome shotgun (WGS) entry which is preliminary data.</text>
</comment>
<feature type="region of interest" description="Disordered" evidence="6">
    <location>
        <begin position="236"/>
        <end position="262"/>
    </location>
</feature>
<feature type="transmembrane region" description="Helical" evidence="7">
    <location>
        <begin position="164"/>
        <end position="181"/>
    </location>
</feature>
<evidence type="ECO:0000256" key="7">
    <source>
        <dbReference type="SAM" id="Phobius"/>
    </source>
</evidence>
<protein>
    <submittedName>
        <fullName evidence="9">DNA translocase FtsK 4TM domain-containing protein</fullName>
    </submittedName>
</protein>
<organism evidence="9 10">
    <name type="scientific">Thiospirillum jenense</name>
    <dbReference type="NCBI Taxonomy" id="1653858"/>
    <lineage>
        <taxon>Bacteria</taxon>
        <taxon>Pseudomonadati</taxon>
        <taxon>Pseudomonadota</taxon>
        <taxon>Gammaproteobacteria</taxon>
        <taxon>Chromatiales</taxon>
        <taxon>Chromatiaceae</taxon>
        <taxon>Thiospirillum</taxon>
    </lineage>
</organism>
<keyword evidence="5 7" id="KW-0472">Membrane</keyword>
<evidence type="ECO:0000259" key="8">
    <source>
        <dbReference type="Pfam" id="PF13491"/>
    </source>
</evidence>
<comment type="subcellular location">
    <subcellularLocation>
        <location evidence="1">Cell membrane</location>
        <topology evidence="1">Multi-pass membrane protein</topology>
    </subcellularLocation>
</comment>
<evidence type="ECO:0000256" key="6">
    <source>
        <dbReference type="SAM" id="MobiDB-lite"/>
    </source>
</evidence>
<gene>
    <name evidence="9" type="ORF">HUK38_03665</name>
</gene>
<accession>A0A839HDS4</accession>
<evidence type="ECO:0000256" key="2">
    <source>
        <dbReference type="ARBA" id="ARBA00022475"/>
    </source>
</evidence>
<feature type="transmembrane region" description="Helical" evidence="7">
    <location>
        <begin position="24"/>
        <end position="42"/>
    </location>
</feature>
<keyword evidence="2" id="KW-1003">Cell membrane</keyword>
<keyword evidence="3 7" id="KW-0812">Transmembrane</keyword>